<evidence type="ECO:0000313" key="8">
    <source>
        <dbReference type="Proteomes" id="UP001518990"/>
    </source>
</evidence>
<proteinExistence type="inferred from homology"/>
<dbReference type="InterPro" id="IPR042113">
    <property type="entry name" value="P_AcTrfase_dom1"/>
</dbReference>
<evidence type="ECO:0000256" key="2">
    <source>
        <dbReference type="ARBA" id="ARBA00008756"/>
    </source>
</evidence>
<evidence type="ECO:0000256" key="3">
    <source>
        <dbReference type="ARBA" id="ARBA00023002"/>
    </source>
</evidence>
<evidence type="ECO:0000313" key="7">
    <source>
        <dbReference type="EMBL" id="MBO1073145.1"/>
    </source>
</evidence>
<dbReference type="InterPro" id="IPR051674">
    <property type="entry name" value="Malate_Decarboxylase"/>
</dbReference>
<dbReference type="InterPro" id="IPR036291">
    <property type="entry name" value="NAD(P)-bd_dom_sf"/>
</dbReference>
<comment type="caution">
    <text evidence="7">The sequence shown here is derived from an EMBL/GenBank/DDBJ whole genome shotgun (WGS) entry which is preliminary data.</text>
</comment>
<dbReference type="EMBL" id="JACTNF010000001">
    <property type="protein sequence ID" value="MBO1073145.1"/>
    <property type="molecule type" value="Genomic_DNA"/>
</dbReference>
<gene>
    <name evidence="7" type="ORF">IAI60_00820</name>
</gene>
<dbReference type="Gene3D" id="3.40.50.10750">
    <property type="entry name" value="Isocitrate/Isopropylmalate dehydrogenase-like"/>
    <property type="match status" value="1"/>
</dbReference>
<dbReference type="RefSeq" id="WP_207444767.1">
    <property type="nucleotide sequence ID" value="NZ_CP061091.1"/>
</dbReference>
<dbReference type="SUPFAM" id="SSF53659">
    <property type="entry name" value="Isocitrate/Isopropylmalate dehydrogenase-like"/>
    <property type="match status" value="1"/>
</dbReference>
<comment type="similarity">
    <text evidence="1">In the N-terminal section; belongs to the malic enzymes family.</text>
</comment>
<feature type="domain" description="Malic enzyme NAD-binding" evidence="5">
    <location>
        <begin position="163"/>
        <end position="400"/>
    </location>
</feature>
<reference evidence="7 8" key="1">
    <citation type="submission" date="2020-09" db="EMBL/GenBank/DDBJ databases">
        <title>Roseomonas.</title>
        <authorList>
            <person name="Zhu W."/>
        </authorList>
    </citation>
    <scope>NUCLEOTIDE SEQUENCE [LARGE SCALE GENOMIC DNA]</scope>
    <source>
        <strain evidence="7 8">1311</strain>
    </source>
</reference>
<dbReference type="PANTHER" id="PTHR43237">
    <property type="entry name" value="NADP-DEPENDENT MALIC ENZYME"/>
    <property type="match status" value="1"/>
</dbReference>
<keyword evidence="3" id="KW-0560">Oxidoreductase</keyword>
<dbReference type="InterPro" id="IPR045213">
    <property type="entry name" value="Malic_NAD-bd_bact_type"/>
</dbReference>
<dbReference type="InterPro" id="IPR012302">
    <property type="entry name" value="Malic_NAD-bd"/>
</dbReference>
<dbReference type="Gene3D" id="3.40.50.10950">
    <property type="match status" value="1"/>
</dbReference>
<dbReference type="SMART" id="SM00919">
    <property type="entry name" value="Malic_M"/>
    <property type="match status" value="1"/>
</dbReference>
<dbReference type="Pfam" id="PF00390">
    <property type="entry name" value="malic"/>
    <property type="match status" value="1"/>
</dbReference>
<evidence type="ECO:0000259" key="6">
    <source>
        <dbReference type="SMART" id="SM01274"/>
    </source>
</evidence>
<dbReference type="CDD" id="cd05311">
    <property type="entry name" value="NAD_bind_2_malic_enz"/>
    <property type="match status" value="1"/>
</dbReference>
<dbReference type="PIRSF" id="PIRSF036684">
    <property type="entry name" value="ME_PTA"/>
    <property type="match status" value="1"/>
</dbReference>
<dbReference type="SUPFAM" id="SSF53223">
    <property type="entry name" value="Aminoacid dehydrogenase-like, N-terminal domain"/>
    <property type="match status" value="1"/>
</dbReference>
<dbReference type="Pfam" id="PF01515">
    <property type="entry name" value="PTA_PTB"/>
    <property type="match status" value="1"/>
</dbReference>
<keyword evidence="4" id="KW-0511">Multifunctional enzyme</keyword>
<feature type="domain" description="Malic enzyme N-terminal" evidence="6">
    <location>
        <begin position="18"/>
        <end position="151"/>
    </location>
</feature>
<dbReference type="InterPro" id="IPR002505">
    <property type="entry name" value="PTA_PTB"/>
</dbReference>
<protein>
    <submittedName>
        <fullName evidence="7">NADP-dependent malic enzyme</fullName>
    </submittedName>
</protein>
<dbReference type="InterPro" id="IPR012188">
    <property type="entry name" value="ME_PTA"/>
</dbReference>
<evidence type="ECO:0000256" key="1">
    <source>
        <dbReference type="ARBA" id="ARBA00007686"/>
    </source>
</evidence>
<comment type="similarity">
    <text evidence="2">In the C-terminal section; belongs to the phosphate acetyltransferase and butyryltransferase family.</text>
</comment>
<dbReference type="PANTHER" id="PTHR43237:SF4">
    <property type="entry name" value="NADP-DEPENDENT MALIC ENZYME"/>
    <property type="match status" value="1"/>
</dbReference>
<dbReference type="SMART" id="SM01274">
    <property type="entry name" value="malic"/>
    <property type="match status" value="1"/>
</dbReference>
<dbReference type="Proteomes" id="UP001518990">
    <property type="component" value="Unassembled WGS sequence"/>
</dbReference>
<dbReference type="SUPFAM" id="SSF51735">
    <property type="entry name" value="NAD(P)-binding Rossmann-fold domains"/>
    <property type="match status" value="1"/>
</dbReference>
<sequence length="757" mass="81821">MDEDFRKAALDYHRLPRPGKLSIEPTKRMATQRDLALAYSPGVAAACEAISADPAAAYEMTTRGNMVAVITNGTAVLGLGAIGALASKPVMEGKAVLFKKFAGIDSIDLEVEERDPQKFIEAVAVLEPSFGAINLEDIKAPECFEIERTLRERMNIPVFHDDQHGTAIIVASAVRNGLLVQGKKLEEVKIVTSGGGAAALACLDLLVAMGAKRENITITDIKGVVYAGRTELMDPYKDRYARETEARTLQDVLPGADVFLGLSAPRVLKPEWLPLLAERPLVLALANPEPEILPEAVRAVRPDAIVATGRSDYPNQVNNVLCFPFIFRGALDAGATTINEEMKVAAVEAIARLARIEASEVVAAAYGGHAPTFGPDYIIPKPFDPRLILEIAPAVARAAMDSGVATRPIEDFAAYREVLERFVYRSGDLMRPVVFAAKKQPRRVAYSEGEDERVLRAVQTVLDDEIAEPVLVGRREVIEAKVKAMGLRMDLDQSVKVIDPSQDTALTEQLTEVFRRKVARRGVPVDSCERWVRTRPGTAAALLLETGHVDAALVGGLGEWMRQWHQAFDVIGKHERARRVYAMTGVILPAGTLFFVDTHLMVDPTAEQIAEMTTLAAEQVRAFGVTPKAALLSHSSFGASQAPSARKMREALRLIRARAPELEVDGEMHADAALVQAVREKAVQDSPLTEGANLLVFPNLDAANIAYNLVKATGDGLQIGPVLLGMRKPIHVLVPSVTARGIANLTALAVTQAAAEG</sequence>
<dbReference type="InterPro" id="IPR042112">
    <property type="entry name" value="P_AcTrfase_dom2"/>
</dbReference>
<accession>A0ABS3K897</accession>
<evidence type="ECO:0000259" key="5">
    <source>
        <dbReference type="SMART" id="SM00919"/>
    </source>
</evidence>
<dbReference type="Gene3D" id="3.40.50.720">
    <property type="entry name" value="NAD(P)-binding Rossmann-like Domain"/>
    <property type="match status" value="1"/>
</dbReference>
<name>A0ABS3K897_9PROT</name>
<dbReference type="Pfam" id="PF03949">
    <property type="entry name" value="Malic_M"/>
    <property type="match status" value="1"/>
</dbReference>
<keyword evidence="8" id="KW-1185">Reference proteome</keyword>
<evidence type="ECO:0000256" key="4">
    <source>
        <dbReference type="ARBA" id="ARBA00023268"/>
    </source>
</evidence>
<dbReference type="Gene3D" id="3.40.50.10380">
    <property type="entry name" value="Malic enzyme, N-terminal domain"/>
    <property type="match status" value="1"/>
</dbReference>
<dbReference type="InterPro" id="IPR037062">
    <property type="entry name" value="Malic_N_dom_sf"/>
</dbReference>
<dbReference type="InterPro" id="IPR046346">
    <property type="entry name" value="Aminoacid_DH-like_N_sf"/>
</dbReference>
<dbReference type="InterPro" id="IPR012301">
    <property type="entry name" value="Malic_N_dom"/>
</dbReference>
<organism evidence="7 8">
    <name type="scientific">Roseomonas marmotae</name>
    <dbReference type="NCBI Taxonomy" id="2768161"/>
    <lineage>
        <taxon>Bacteria</taxon>
        <taxon>Pseudomonadati</taxon>
        <taxon>Pseudomonadota</taxon>
        <taxon>Alphaproteobacteria</taxon>
        <taxon>Acetobacterales</taxon>
        <taxon>Roseomonadaceae</taxon>
        <taxon>Roseomonas</taxon>
    </lineage>
</organism>